<gene>
    <name evidence="2" type="ORF">EDD31_1356</name>
</gene>
<dbReference type="AlphaFoldDB" id="A0A3N2BCK7"/>
<reference evidence="2 3" key="1">
    <citation type="submission" date="2018-11" db="EMBL/GenBank/DDBJ databases">
        <title>Sequencing the genomes of 1000 actinobacteria strains.</title>
        <authorList>
            <person name="Klenk H.-P."/>
        </authorList>
    </citation>
    <scope>NUCLEOTIDE SEQUENCE [LARGE SCALE GENOMIC DNA]</scope>
    <source>
        <strain evidence="2 3">DSM 11294</strain>
    </source>
</reference>
<name>A0A3N2BCK7_9MICO</name>
<keyword evidence="3" id="KW-1185">Reference proteome</keyword>
<evidence type="ECO:0000313" key="2">
    <source>
        <dbReference type="EMBL" id="ROR72991.1"/>
    </source>
</evidence>
<organism evidence="2 3">
    <name type="scientific">Bogoriella caseilytica</name>
    <dbReference type="NCBI Taxonomy" id="56055"/>
    <lineage>
        <taxon>Bacteria</taxon>
        <taxon>Bacillati</taxon>
        <taxon>Actinomycetota</taxon>
        <taxon>Actinomycetes</taxon>
        <taxon>Micrococcales</taxon>
        <taxon>Bogoriellaceae</taxon>
        <taxon>Bogoriella</taxon>
    </lineage>
</organism>
<keyword evidence="1" id="KW-0472">Membrane</keyword>
<keyword evidence="1" id="KW-0812">Transmembrane</keyword>
<accession>A0A3N2BCK7</accession>
<feature type="transmembrane region" description="Helical" evidence="1">
    <location>
        <begin position="12"/>
        <end position="34"/>
    </location>
</feature>
<evidence type="ECO:0000256" key="1">
    <source>
        <dbReference type="SAM" id="Phobius"/>
    </source>
</evidence>
<dbReference type="Proteomes" id="UP000280668">
    <property type="component" value="Unassembled WGS sequence"/>
</dbReference>
<dbReference type="PROSITE" id="PS51257">
    <property type="entry name" value="PROKAR_LIPOPROTEIN"/>
    <property type="match status" value="1"/>
</dbReference>
<comment type="caution">
    <text evidence="2">The sequence shown here is derived from an EMBL/GenBank/DDBJ whole genome shotgun (WGS) entry which is preliminary data.</text>
</comment>
<evidence type="ECO:0000313" key="3">
    <source>
        <dbReference type="Proteomes" id="UP000280668"/>
    </source>
</evidence>
<protein>
    <submittedName>
        <fullName evidence="2">Uncharacterized protein</fullName>
    </submittedName>
</protein>
<keyword evidence="1" id="KW-1133">Transmembrane helix</keyword>
<dbReference type="EMBL" id="RKHK01000001">
    <property type="protein sequence ID" value="ROR72991.1"/>
    <property type="molecule type" value="Genomic_DNA"/>
</dbReference>
<sequence>MLEFRTYDLIWSAVYIVMVSTALVLMILGCVALVKYIRTPARTTRPGCGRRLVRGTERGAHTVTAVVIRSTAAPVRGL</sequence>
<proteinExistence type="predicted"/>